<evidence type="ECO:0000313" key="3">
    <source>
        <dbReference type="Proteomes" id="UP000823823"/>
    </source>
</evidence>
<accession>A0A9D2LD11</accession>
<comment type="caution">
    <text evidence="2">The sequence shown here is derived from an EMBL/GenBank/DDBJ whole genome shotgun (WGS) entry which is preliminary data.</text>
</comment>
<feature type="transmembrane region" description="Helical" evidence="1">
    <location>
        <begin position="6"/>
        <end position="28"/>
    </location>
</feature>
<dbReference type="InterPro" id="IPR049820">
    <property type="entry name" value="Trnsprt_adja_ssu-like"/>
</dbReference>
<keyword evidence="1" id="KW-1133">Transmembrane helix</keyword>
<evidence type="ECO:0000313" key="2">
    <source>
        <dbReference type="EMBL" id="HJB10362.1"/>
    </source>
</evidence>
<dbReference type="EMBL" id="DWZH01000053">
    <property type="protein sequence ID" value="HJB10362.1"/>
    <property type="molecule type" value="Genomic_DNA"/>
</dbReference>
<dbReference type="AlphaFoldDB" id="A0A9D2LD11"/>
<gene>
    <name evidence="2" type="ORF">H9786_07495</name>
</gene>
<name>A0A9D2LD11_9MICO</name>
<keyword evidence="1" id="KW-0812">Transmembrane</keyword>
<proteinExistence type="predicted"/>
<dbReference type="Proteomes" id="UP000823823">
    <property type="component" value="Unassembled WGS sequence"/>
</dbReference>
<dbReference type="NCBIfam" id="NF038354">
    <property type="entry name" value="trnsprt_adja_43"/>
    <property type="match status" value="1"/>
</dbReference>
<evidence type="ECO:0000256" key="1">
    <source>
        <dbReference type="SAM" id="Phobius"/>
    </source>
</evidence>
<reference evidence="2" key="1">
    <citation type="journal article" date="2021" name="PeerJ">
        <title>Extensive microbial diversity within the chicken gut microbiome revealed by metagenomics and culture.</title>
        <authorList>
            <person name="Gilroy R."/>
            <person name="Ravi A."/>
            <person name="Getino M."/>
            <person name="Pursley I."/>
            <person name="Horton D.L."/>
            <person name="Alikhan N.F."/>
            <person name="Baker D."/>
            <person name="Gharbi K."/>
            <person name="Hall N."/>
            <person name="Watson M."/>
            <person name="Adriaenssens E.M."/>
            <person name="Foster-Nyarko E."/>
            <person name="Jarju S."/>
            <person name="Secka A."/>
            <person name="Antonio M."/>
            <person name="Oren A."/>
            <person name="Chaudhuri R.R."/>
            <person name="La Ragione R."/>
            <person name="Hildebrand F."/>
            <person name="Pallen M.J."/>
        </authorList>
    </citation>
    <scope>NUCLEOTIDE SEQUENCE</scope>
    <source>
        <strain evidence="2">ChiHjej13B12-24818</strain>
    </source>
</reference>
<reference evidence="2" key="2">
    <citation type="submission" date="2021-04" db="EMBL/GenBank/DDBJ databases">
        <authorList>
            <person name="Gilroy R."/>
        </authorList>
    </citation>
    <scope>NUCLEOTIDE SEQUENCE</scope>
    <source>
        <strain evidence="2">ChiHjej13B12-24818</strain>
    </source>
</reference>
<organism evidence="2 3">
    <name type="scientific">Candidatus Brachybacterium merdavium</name>
    <dbReference type="NCBI Taxonomy" id="2838513"/>
    <lineage>
        <taxon>Bacteria</taxon>
        <taxon>Bacillati</taxon>
        <taxon>Actinomycetota</taxon>
        <taxon>Actinomycetes</taxon>
        <taxon>Micrococcales</taxon>
        <taxon>Dermabacteraceae</taxon>
        <taxon>Brachybacterium</taxon>
    </lineage>
</organism>
<protein>
    <submittedName>
        <fullName evidence="2">Transporter small subunit</fullName>
    </submittedName>
</protein>
<sequence length="42" mass="4861">MTWLLTGYVLMWPVTVLGVLIAITRGFFRDLKEARQQGRPLI</sequence>
<keyword evidence="1" id="KW-0472">Membrane</keyword>